<comment type="caution">
    <text evidence="2">The sequence shown here is derived from an EMBL/GenBank/DDBJ whole genome shotgun (WGS) entry which is preliminary data.</text>
</comment>
<dbReference type="OrthoDB" id="529273at2759"/>
<feature type="region of interest" description="Disordered" evidence="1">
    <location>
        <begin position="626"/>
        <end position="654"/>
    </location>
</feature>
<feature type="region of interest" description="Disordered" evidence="1">
    <location>
        <begin position="705"/>
        <end position="725"/>
    </location>
</feature>
<name>A0A9P6UB76_9FUNG</name>
<sequence length="735" mass="84891">MPSQPESLRDFASSWTCTEQLDWNLETSSPEDDSPVLQSAKRRQQCEVRNMCVDAKGAFVLSPKNVPPPINLIAADKTSDKYFQPRRVSPKKSLRAHFINETLFVYGHYSPAQFTHWLYNGVMPLQSTMRRFRGTKRSWLLRQTTFDSIELQKEWEMDDLFPPSHITENGRRIFANRELVLHPEEIMSEFQSLPPRDAPICFDRAVIGLGSQCPFNYCEQNIPSSLYTDYQASVSQFYWPTRSRWIDHLLTRHRGIEEWKYSIGWGRYEEPFDNLGEHQQAVNAAWFLERNEGTPLQCLWNTMYLNFEEDPAQEYRMWIDPLLRHSQEPSSRIGVADPDRVYRKREQQWEEEVGDRKPRGDRRKIVVAIIQREKSRTLINVDELTHRLISEGYRVKRITMDHGCGIPQTAYLLRDVDLLISPYGNALGTSIFLPRRPHVTTVSIDTSYAPENRFIWTTTAIGQRYLQHHFGPDFESVARQNVERERKTKGAAGKEGPGSSSKTTDPTDDQSVAAAVAAEMARLQARYPLVQDMRLARKIRDQIWGQPGHRYGKLASKLRDQDLARLIALRKTHHPEDEDPQLVRRLGGLEPVEAFRLEYWRASARYVDVEQMVRIAAMVDREARELAKGRRAVPDTNNNDISIDSNGSKQQQQQQRVPYTFLDLCRENRCCGSACEPILRRTLVGNQAALGMHAQPGPEWGYYRGSDGVLRPQKTPEDQANEHGPGQLLNWKLEL</sequence>
<reference evidence="2" key="1">
    <citation type="journal article" date="2020" name="Fungal Divers.">
        <title>Resolving the Mortierellaceae phylogeny through synthesis of multi-gene phylogenetics and phylogenomics.</title>
        <authorList>
            <person name="Vandepol N."/>
            <person name="Liber J."/>
            <person name="Desiro A."/>
            <person name="Na H."/>
            <person name="Kennedy M."/>
            <person name="Barry K."/>
            <person name="Grigoriev I.V."/>
            <person name="Miller A.N."/>
            <person name="O'Donnell K."/>
            <person name="Stajich J.E."/>
            <person name="Bonito G."/>
        </authorList>
    </citation>
    <scope>NUCLEOTIDE SEQUENCE</scope>
    <source>
        <strain evidence="2">BC1065</strain>
    </source>
</reference>
<dbReference type="AlphaFoldDB" id="A0A9P6UB76"/>
<evidence type="ECO:0008006" key="4">
    <source>
        <dbReference type="Google" id="ProtNLM"/>
    </source>
</evidence>
<proteinExistence type="predicted"/>
<keyword evidence="3" id="KW-1185">Reference proteome</keyword>
<protein>
    <recommendedName>
        <fullName evidence="4">Glycosyltransferase family 61 protein</fullName>
    </recommendedName>
</protein>
<dbReference type="EMBL" id="JAAAJB010000076">
    <property type="protein sequence ID" value="KAG0267398.1"/>
    <property type="molecule type" value="Genomic_DNA"/>
</dbReference>
<feature type="region of interest" description="Disordered" evidence="1">
    <location>
        <begin position="476"/>
        <end position="511"/>
    </location>
</feature>
<organism evidence="2 3">
    <name type="scientific">Actinomortierella ambigua</name>
    <dbReference type="NCBI Taxonomy" id="1343610"/>
    <lineage>
        <taxon>Eukaryota</taxon>
        <taxon>Fungi</taxon>
        <taxon>Fungi incertae sedis</taxon>
        <taxon>Mucoromycota</taxon>
        <taxon>Mortierellomycotina</taxon>
        <taxon>Mortierellomycetes</taxon>
        <taxon>Mortierellales</taxon>
        <taxon>Mortierellaceae</taxon>
        <taxon>Actinomortierella</taxon>
    </lineage>
</organism>
<evidence type="ECO:0000256" key="1">
    <source>
        <dbReference type="SAM" id="MobiDB-lite"/>
    </source>
</evidence>
<dbReference type="Proteomes" id="UP000807716">
    <property type="component" value="Unassembled WGS sequence"/>
</dbReference>
<accession>A0A9P6UB76</accession>
<gene>
    <name evidence="2" type="ORF">DFQ27_008816</name>
</gene>
<evidence type="ECO:0000313" key="3">
    <source>
        <dbReference type="Proteomes" id="UP000807716"/>
    </source>
</evidence>
<feature type="compositionally biased region" description="Low complexity" evidence="1">
    <location>
        <begin position="637"/>
        <end position="654"/>
    </location>
</feature>
<evidence type="ECO:0000313" key="2">
    <source>
        <dbReference type="EMBL" id="KAG0267398.1"/>
    </source>
</evidence>